<name>A0AAV2KXL1_KNICA</name>
<dbReference type="Pfam" id="PF02902">
    <property type="entry name" value="Peptidase_C48"/>
    <property type="match status" value="1"/>
</dbReference>
<proteinExistence type="inferred from homology"/>
<feature type="domain" description="Ubiquitin-like protease family profile" evidence="5">
    <location>
        <begin position="114"/>
        <end position="170"/>
    </location>
</feature>
<dbReference type="InterPro" id="IPR038765">
    <property type="entry name" value="Papain-like_cys_pep_sf"/>
</dbReference>
<organism evidence="6 7">
    <name type="scientific">Knipowitschia caucasica</name>
    <name type="common">Caucasian dwarf goby</name>
    <name type="synonym">Pomatoschistus caucasicus</name>
    <dbReference type="NCBI Taxonomy" id="637954"/>
    <lineage>
        <taxon>Eukaryota</taxon>
        <taxon>Metazoa</taxon>
        <taxon>Chordata</taxon>
        <taxon>Craniata</taxon>
        <taxon>Vertebrata</taxon>
        <taxon>Euteleostomi</taxon>
        <taxon>Actinopterygii</taxon>
        <taxon>Neopterygii</taxon>
        <taxon>Teleostei</taxon>
        <taxon>Neoteleostei</taxon>
        <taxon>Acanthomorphata</taxon>
        <taxon>Gobiaria</taxon>
        <taxon>Gobiiformes</taxon>
        <taxon>Gobioidei</taxon>
        <taxon>Gobiidae</taxon>
        <taxon>Gobiinae</taxon>
        <taxon>Knipowitschia</taxon>
    </lineage>
</organism>
<evidence type="ECO:0000256" key="1">
    <source>
        <dbReference type="ARBA" id="ARBA00005234"/>
    </source>
</evidence>
<dbReference type="InterPro" id="IPR003653">
    <property type="entry name" value="Peptidase_C48_C"/>
</dbReference>
<evidence type="ECO:0000256" key="2">
    <source>
        <dbReference type="ARBA" id="ARBA00022670"/>
    </source>
</evidence>
<protein>
    <recommendedName>
        <fullName evidence="5">Ubiquitin-like protease family profile domain-containing protein</fullName>
    </recommendedName>
</protein>
<keyword evidence="2" id="KW-0645">Protease</keyword>
<dbReference type="SUPFAM" id="SSF54001">
    <property type="entry name" value="Cysteine proteinases"/>
    <property type="match status" value="1"/>
</dbReference>
<feature type="region of interest" description="Disordered" evidence="4">
    <location>
        <begin position="174"/>
        <end position="213"/>
    </location>
</feature>
<dbReference type="Gene3D" id="3.40.395.10">
    <property type="entry name" value="Adenoviral Proteinase, Chain A"/>
    <property type="match status" value="1"/>
</dbReference>
<evidence type="ECO:0000313" key="7">
    <source>
        <dbReference type="Proteomes" id="UP001497482"/>
    </source>
</evidence>
<keyword evidence="7" id="KW-1185">Reference proteome</keyword>
<reference evidence="6 7" key="1">
    <citation type="submission" date="2024-04" db="EMBL/GenBank/DDBJ databases">
        <authorList>
            <person name="Waldvogel A.-M."/>
            <person name="Schoenle A."/>
        </authorList>
    </citation>
    <scope>NUCLEOTIDE SEQUENCE [LARGE SCALE GENOMIC DNA]</scope>
</reference>
<comment type="similarity">
    <text evidence="1">Belongs to the peptidase C48 family.</text>
</comment>
<evidence type="ECO:0000256" key="4">
    <source>
        <dbReference type="SAM" id="MobiDB-lite"/>
    </source>
</evidence>
<dbReference type="AlphaFoldDB" id="A0AAV2KXL1"/>
<evidence type="ECO:0000256" key="3">
    <source>
        <dbReference type="ARBA" id="ARBA00022801"/>
    </source>
</evidence>
<dbReference type="Proteomes" id="UP001497482">
    <property type="component" value="Chromosome 2"/>
</dbReference>
<sequence>MFGSLHQRVEVSRLLKSRGSGHMLRPSLWNEPLIITLPSKMAGSCRSSVNSEFAVRLVTPLQTIKVSAVWELLGPFPKTTDGYQYIFTATDYFSNSIRNLFPSSLLLWAQASMKFPEEAHWICPIKTGGHWVLVVVLMEDKSVLLIDPMGNEALYKTNILKNWRKFLRQANRGSELNDSKGSGKGLIQNHSESFTARTARTSRRGQAGRRTLR</sequence>
<dbReference type="GO" id="GO:0008234">
    <property type="term" value="F:cysteine-type peptidase activity"/>
    <property type="evidence" value="ECO:0007669"/>
    <property type="project" value="InterPro"/>
</dbReference>
<evidence type="ECO:0000313" key="6">
    <source>
        <dbReference type="EMBL" id="CAL1593418.1"/>
    </source>
</evidence>
<dbReference type="GO" id="GO:0006508">
    <property type="term" value="P:proteolysis"/>
    <property type="evidence" value="ECO:0007669"/>
    <property type="project" value="UniProtKB-KW"/>
</dbReference>
<keyword evidence="3" id="KW-0378">Hydrolase</keyword>
<gene>
    <name evidence="6" type="ORF">KC01_LOCUS22530</name>
</gene>
<evidence type="ECO:0000259" key="5">
    <source>
        <dbReference type="Pfam" id="PF02902"/>
    </source>
</evidence>
<feature type="compositionally biased region" description="Basic residues" evidence="4">
    <location>
        <begin position="200"/>
        <end position="213"/>
    </location>
</feature>
<accession>A0AAV2KXL1</accession>
<dbReference type="EMBL" id="OZ035824">
    <property type="protein sequence ID" value="CAL1593418.1"/>
    <property type="molecule type" value="Genomic_DNA"/>
</dbReference>